<gene>
    <name evidence="6" type="ORF">LCGC14_2463140</name>
</gene>
<dbReference type="Gene3D" id="3.40.50.200">
    <property type="entry name" value="Peptidase S8/S53 domain"/>
    <property type="match status" value="1"/>
</dbReference>
<feature type="non-terminal residue" evidence="6">
    <location>
        <position position="200"/>
    </location>
</feature>
<evidence type="ECO:0000313" key="6">
    <source>
        <dbReference type="EMBL" id="KKL19671.1"/>
    </source>
</evidence>
<comment type="caution">
    <text evidence="6">The sequence shown here is derived from an EMBL/GenBank/DDBJ whole genome shotgun (WGS) entry which is preliminary data.</text>
</comment>
<dbReference type="PANTHER" id="PTHR43806">
    <property type="entry name" value="PEPTIDASE S8"/>
    <property type="match status" value="1"/>
</dbReference>
<dbReference type="InterPro" id="IPR015500">
    <property type="entry name" value="Peptidase_S8_subtilisin-rel"/>
</dbReference>
<dbReference type="InterPro" id="IPR000209">
    <property type="entry name" value="Peptidase_S8/S53_dom"/>
</dbReference>
<dbReference type="PANTHER" id="PTHR43806:SF11">
    <property type="entry name" value="CEREVISIN-RELATED"/>
    <property type="match status" value="1"/>
</dbReference>
<dbReference type="InterPro" id="IPR036852">
    <property type="entry name" value="Peptidase_S8/S53_dom_sf"/>
</dbReference>
<evidence type="ECO:0000256" key="3">
    <source>
        <dbReference type="ARBA" id="ARBA00022801"/>
    </source>
</evidence>
<accession>A0A0F9DPR2</accession>
<dbReference type="PROSITE" id="PS51892">
    <property type="entry name" value="SUBTILASE"/>
    <property type="match status" value="1"/>
</dbReference>
<proteinExistence type="inferred from homology"/>
<evidence type="ECO:0000259" key="5">
    <source>
        <dbReference type="Pfam" id="PF00082"/>
    </source>
</evidence>
<dbReference type="PROSITE" id="PS00136">
    <property type="entry name" value="SUBTILASE_ASP"/>
    <property type="match status" value="1"/>
</dbReference>
<dbReference type="AlphaFoldDB" id="A0A0F9DPR2"/>
<dbReference type="SUPFAM" id="SSF52743">
    <property type="entry name" value="Subtilisin-like"/>
    <property type="match status" value="1"/>
</dbReference>
<dbReference type="Pfam" id="PF00082">
    <property type="entry name" value="Peptidase_S8"/>
    <property type="match status" value="1"/>
</dbReference>
<feature type="domain" description="Peptidase S8/S53" evidence="5">
    <location>
        <begin position="37"/>
        <end position="192"/>
    </location>
</feature>
<dbReference type="GO" id="GO:0006508">
    <property type="term" value="P:proteolysis"/>
    <property type="evidence" value="ECO:0007669"/>
    <property type="project" value="UniProtKB-KW"/>
</dbReference>
<reference evidence="6" key="1">
    <citation type="journal article" date="2015" name="Nature">
        <title>Complex archaea that bridge the gap between prokaryotes and eukaryotes.</title>
        <authorList>
            <person name="Spang A."/>
            <person name="Saw J.H."/>
            <person name="Jorgensen S.L."/>
            <person name="Zaremba-Niedzwiedzka K."/>
            <person name="Martijn J."/>
            <person name="Lind A.E."/>
            <person name="van Eijk R."/>
            <person name="Schleper C."/>
            <person name="Guy L."/>
            <person name="Ettema T.J."/>
        </authorList>
    </citation>
    <scope>NUCLEOTIDE SEQUENCE</scope>
</reference>
<name>A0A0F9DPR2_9ZZZZ</name>
<dbReference type="EMBL" id="LAZR01038396">
    <property type="protein sequence ID" value="KKL19671.1"/>
    <property type="molecule type" value="Genomic_DNA"/>
</dbReference>
<dbReference type="GO" id="GO:0004252">
    <property type="term" value="F:serine-type endopeptidase activity"/>
    <property type="evidence" value="ECO:0007669"/>
    <property type="project" value="InterPro"/>
</dbReference>
<organism evidence="6">
    <name type="scientific">marine sediment metagenome</name>
    <dbReference type="NCBI Taxonomy" id="412755"/>
    <lineage>
        <taxon>unclassified sequences</taxon>
        <taxon>metagenomes</taxon>
        <taxon>ecological metagenomes</taxon>
    </lineage>
</organism>
<dbReference type="InterPro" id="IPR050131">
    <property type="entry name" value="Peptidase_S8_subtilisin-like"/>
</dbReference>
<dbReference type="PRINTS" id="PR00723">
    <property type="entry name" value="SUBTILISIN"/>
</dbReference>
<protein>
    <recommendedName>
        <fullName evidence="5">Peptidase S8/S53 domain-containing protein</fullName>
    </recommendedName>
</protein>
<sequence length="200" mass="21530">METINDLAQIIKLWPFHLPDIDHLITRSALFDKTKSKSLKIGIMDTGVDRSHPCFANAKLITKDFSGGSNPVDEIGHGTHCSALLIGHETGRHIGLIPSAELYAAKIIGHHRNGSQHTEKSMVMALKWLIANHVHCIVITLGRHKPSFAIEREIGLAHEKGIIVMASAGNHGGSLPLFPSSIPGVICVSATGKDGLPLPE</sequence>
<keyword evidence="2" id="KW-0645">Protease</keyword>
<comment type="similarity">
    <text evidence="1">Belongs to the peptidase S8 family.</text>
</comment>
<keyword evidence="3" id="KW-0378">Hydrolase</keyword>
<evidence type="ECO:0000256" key="2">
    <source>
        <dbReference type="ARBA" id="ARBA00022670"/>
    </source>
</evidence>
<evidence type="ECO:0000256" key="4">
    <source>
        <dbReference type="ARBA" id="ARBA00022825"/>
    </source>
</evidence>
<keyword evidence="4" id="KW-0720">Serine protease</keyword>
<dbReference type="InterPro" id="IPR023827">
    <property type="entry name" value="Peptidase_S8_Asp-AS"/>
</dbReference>
<evidence type="ECO:0000256" key="1">
    <source>
        <dbReference type="ARBA" id="ARBA00011073"/>
    </source>
</evidence>